<keyword evidence="6 9" id="KW-0456">Lyase</keyword>
<comment type="caution">
    <text evidence="14">The sequence shown here is derived from an EMBL/GenBank/DDBJ whole genome shotgun (WGS) entry which is preliminary data.</text>
</comment>
<organism evidence="14 15">
    <name type="scientific">Novipirellula herctigrandis</name>
    <dbReference type="NCBI Taxonomy" id="2527986"/>
    <lineage>
        <taxon>Bacteria</taxon>
        <taxon>Pseudomonadati</taxon>
        <taxon>Planctomycetota</taxon>
        <taxon>Planctomycetia</taxon>
        <taxon>Pirellulales</taxon>
        <taxon>Pirellulaceae</taxon>
        <taxon>Novipirellula</taxon>
    </lineage>
</organism>
<evidence type="ECO:0000256" key="13">
    <source>
        <dbReference type="PIRSR" id="PIRSR006246-5"/>
    </source>
</evidence>
<name>A0A5C5Z5I6_9BACT</name>
<reference evidence="14 15" key="1">
    <citation type="submission" date="2019-02" db="EMBL/GenBank/DDBJ databases">
        <title>Deep-cultivation of Planctomycetes and their phenomic and genomic characterization uncovers novel biology.</title>
        <authorList>
            <person name="Wiegand S."/>
            <person name="Jogler M."/>
            <person name="Boedeker C."/>
            <person name="Pinto D."/>
            <person name="Vollmers J."/>
            <person name="Rivas-Marin E."/>
            <person name="Kohn T."/>
            <person name="Peeters S.H."/>
            <person name="Heuer A."/>
            <person name="Rast P."/>
            <person name="Oberbeckmann S."/>
            <person name="Bunk B."/>
            <person name="Jeske O."/>
            <person name="Meyerdierks A."/>
            <person name="Storesund J.E."/>
            <person name="Kallscheuer N."/>
            <person name="Luecker S."/>
            <person name="Lage O.M."/>
            <person name="Pohl T."/>
            <person name="Merkel B.J."/>
            <person name="Hornburger P."/>
            <person name="Mueller R.-W."/>
            <person name="Bruemmer F."/>
            <person name="Labrenz M."/>
            <person name="Spormann A.M."/>
            <person name="Op Den Camp H."/>
            <person name="Overmann J."/>
            <person name="Amann R."/>
            <person name="Jetten M.S.M."/>
            <person name="Mascher T."/>
            <person name="Medema M.H."/>
            <person name="Devos D.P."/>
            <person name="Kaster A.-K."/>
            <person name="Ovreas L."/>
            <person name="Rohde M."/>
            <person name="Galperin M.Y."/>
            <person name="Jogler C."/>
        </authorList>
    </citation>
    <scope>NUCLEOTIDE SEQUENCE [LARGE SCALE GENOMIC DNA]</scope>
    <source>
        <strain evidence="14 15">CA13</strain>
    </source>
</reference>
<comment type="catalytic activity">
    <reaction evidence="9">
        <text>L-aspartate + H(+) = beta-alanine + CO2</text>
        <dbReference type="Rhea" id="RHEA:19497"/>
        <dbReference type="ChEBI" id="CHEBI:15378"/>
        <dbReference type="ChEBI" id="CHEBI:16526"/>
        <dbReference type="ChEBI" id="CHEBI:29991"/>
        <dbReference type="ChEBI" id="CHEBI:57966"/>
        <dbReference type="EC" id="4.1.1.11"/>
    </reaction>
</comment>
<dbReference type="Gene3D" id="2.40.40.20">
    <property type="match status" value="1"/>
</dbReference>
<dbReference type="InterPro" id="IPR009010">
    <property type="entry name" value="Asp_de-COase-like_dom_sf"/>
</dbReference>
<keyword evidence="8 9" id="KW-0670">Pyruvate</keyword>
<dbReference type="CDD" id="cd06919">
    <property type="entry name" value="Asp_decarbox"/>
    <property type="match status" value="1"/>
</dbReference>
<dbReference type="RefSeq" id="WP_146397978.1">
    <property type="nucleotide sequence ID" value="NZ_SJPJ01000001.1"/>
</dbReference>
<feature type="binding site" evidence="9 11">
    <location>
        <position position="60"/>
    </location>
    <ligand>
        <name>substrate</name>
    </ligand>
</feature>
<comment type="subunit">
    <text evidence="9">Heterooctamer of four alpha and four beta subunits.</text>
</comment>
<dbReference type="PANTHER" id="PTHR21012:SF0">
    <property type="entry name" value="ASPARTATE 1-DECARBOXYLASE"/>
    <property type="match status" value="1"/>
</dbReference>
<dbReference type="UniPathway" id="UPA00028">
    <property type="reaction ID" value="UER00002"/>
</dbReference>
<sequence>MTGPTRKLLSAKIHRATVTGADVDYEGSVTIPPELMRAAGILPYESVHVWNTTRGTRLETYAIAGLPGSSDICMNGAAAHLMQPGDRVILATYTFVPESDAVNHQPKLVFVNQSNQIIHSGPEIAGPQRREPVQG</sequence>
<dbReference type="OrthoDB" id="9803983at2"/>
<evidence type="ECO:0000256" key="11">
    <source>
        <dbReference type="PIRSR" id="PIRSR006246-2"/>
    </source>
</evidence>
<evidence type="ECO:0000256" key="2">
    <source>
        <dbReference type="ARBA" id="ARBA00022655"/>
    </source>
</evidence>
<keyword evidence="5 9" id="KW-0865">Zymogen</keyword>
<feature type="active site" description="Schiff-base intermediate with substrate; via pyruvic acid" evidence="9 10">
    <location>
        <position position="28"/>
    </location>
</feature>
<evidence type="ECO:0000256" key="12">
    <source>
        <dbReference type="PIRSR" id="PIRSR006246-3"/>
    </source>
</evidence>
<keyword evidence="2 9" id="KW-0566">Pantothenate biosynthesis</keyword>
<accession>A0A5C5Z5I6</accession>
<dbReference type="PIRSF" id="PIRSF006246">
    <property type="entry name" value="Asp_decarbox"/>
    <property type="match status" value="1"/>
</dbReference>
<evidence type="ECO:0000256" key="4">
    <source>
        <dbReference type="ARBA" id="ARBA00022813"/>
    </source>
</evidence>
<evidence type="ECO:0000256" key="8">
    <source>
        <dbReference type="ARBA" id="ARBA00023317"/>
    </source>
</evidence>
<keyword evidence="1 9" id="KW-0963">Cytoplasm</keyword>
<keyword evidence="15" id="KW-1185">Reference proteome</keyword>
<evidence type="ECO:0000256" key="1">
    <source>
        <dbReference type="ARBA" id="ARBA00022490"/>
    </source>
</evidence>
<protein>
    <recommendedName>
        <fullName evidence="9">Aspartate 1-decarboxylase</fullName>
        <ecNumber evidence="9">4.1.1.11</ecNumber>
    </recommendedName>
    <alternativeName>
        <fullName evidence="9">Aspartate alpha-decarboxylase</fullName>
    </alternativeName>
    <component>
        <recommendedName>
            <fullName evidence="9">Aspartate 1-decarboxylase beta chain</fullName>
        </recommendedName>
    </component>
    <component>
        <recommendedName>
            <fullName evidence="9">Aspartate 1-decarboxylase alpha chain</fullName>
        </recommendedName>
    </component>
</protein>
<evidence type="ECO:0000256" key="10">
    <source>
        <dbReference type="PIRSR" id="PIRSR006246-1"/>
    </source>
</evidence>
<evidence type="ECO:0000256" key="3">
    <source>
        <dbReference type="ARBA" id="ARBA00022793"/>
    </source>
</evidence>
<comment type="similarity">
    <text evidence="9">Belongs to the PanD family.</text>
</comment>
<feature type="modified residue" description="Pyruvic acid (Ser)" evidence="9 12">
    <location>
        <position position="28"/>
    </location>
</feature>
<dbReference type="NCBIfam" id="TIGR00223">
    <property type="entry name" value="panD"/>
    <property type="match status" value="1"/>
</dbReference>
<dbReference type="EC" id="4.1.1.11" evidence="9"/>
<evidence type="ECO:0000313" key="14">
    <source>
        <dbReference type="EMBL" id="TWT81833.1"/>
    </source>
</evidence>
<feature type="active site" description="Proton donor" evidence="9 10">
    <location>
        <position position="61"/>
    </location>
</feature>
<dbReference type="Pfam" id="PF02261">
    <property type="entry name" value="Asp_decarbox"/>
    <property type="match status" value="1"/>
</dbReference>
<comment type="cofactor">
    <cofactor evidence="9 10">
        <name>pyruvate</name>
        <dbReference type="ChEBI" id="CHEBI:15361"/>
    </cofactor>
    <text evidence="9 10">Binds 1 pyruvoyl group covalently per subunit.</text>
</comment>
<proteinExistence type="inferred from homology"/>
<gene>
    <name evidence="9 14" type="primary">panD</name>
    <name evidence="14" type="ORF">CA13_32860</name>
</gene>
<comment type="pathway">
    <text evidence="9">Cofactor biosynthesis; (R)-pantothenate biosynthesis; beta-alanine from L-aspartate: step 1/1.</text>
</comment>
<dbReference type="GO" id="GO:0005829">
    <property type="term" value="C:cytosol"/>
    <property type="evidence" value="ECO:0007669"/>
    <property type="project" value="TreeGrafter"/>
</dbReference>
<dbReference type="HAMAP" id="MF_00446">
    <property type="entry name" value="PanD"/>
    <property type="match status" value="1"/>
</dbReference>
<dbReference type="PANTHER" id="PTHR21012">
    <property type="entry name" value="ASPARTATE 1-DECARBOXYLASE"/>
    <property type="match status" value="1"/>
</dbReference>
<keyword evidence="7 9" id="KW-0704">Schiff base</keyword>
<dbReference type="GO" id="GO:0006523">
    <property type="term" value="P:alanine biosynthetic process"/>
    <property type="evidence" value="ECO:0007669"/>
    <property type="project" value="InterPro"/>
</dbReference>
<comment type="function">
    <text evidence="9">Catalyzes the pyruvoyl-dependent decarboxylation of aspartate to produce beta-alanine.</text>
</comment>
<keyword evidence="4 9" id="KW-0068">Autocatalytic cleavage</keyword>
<feature type="chain" id="PRO_5023434438" description="Aspartate 1-decarboxylase beta chain" evidence="9 13">
    <location>
        <begin position="1"/>
        <end position="27"/>
    </location>
</feature>
<dbReference type="Proteomes" id="UP000315010">
    <property type="component" value="Unassembled WGS sequence"/>
</dbReference>
<keyword evidence="3 9" id="KW-0210">Decarboxylase</keyword>
<dbReference type="InterPro" id="IPR003190">
    <property type="entry name" value="Asp_decarbox"/>
</dbReference>
<evidence type="ECO:0000256" key="5">
    <source>
        <dbReference type="ARBA" id="ARBA00023145"/>
    </source>
</evidence>
<evidence type="ECO:0000313" key="15">
    <source>
        <dbReference type="Proteomes" id="UP000315010"/>
    </source>
</evidence>
<dbReference type="SUPFAM" id="SSF50692">
    <property type="entry name" value="ADC-like"/>
    <property type="match status" value="1"/>
</dbReference>
<evidence type="ECO:0000256" key="6">
    <source>
        <dbReference type="ARBA" id="ARBA00023239"/>
    </source>
</evidence>
<comment type="PTM">
    <text evidence="9 12">Is synthesized initially as an inactive proenzyme, which is activated by self-cleavage at a specific serine bond to produce a beta-subunit with a hydroxyl group at its C-terminus and an alpha-subunit with a pyruvoyl group at its N-terminus.</text>
</comment>
<evidence type="ECO:0000256" key="9">
    <source>
        <dbReference type="HAMAP-Rule" id="MF_00446"/>
    </source>
</evidence>
<evidence type="ECO:0000256" key="7">
    <source>
        <dbReference type="ARBA" id="ARBA00023270"/>
    </source>
</evidence>
<feature type="chain" id="PRO_5023434437" description="Aspartate 1-decarboxylase alpha chain" evidence="9 13">
    <location>
        <begin position="28"/>
        <end position="135"/>
    </location>
</feature>
<comment type="subcellular location">
    <subcellularLocation>
        <location evidence="9">Cytoplasm</location>
    </subcellularLocation>
</comment>
<dbReference type="AlphaFoldDB" id="A0A5C5Z5I6"/>
<feature type="binding site" evidence="9 11">
    <location>
        <begin position="76"/>
        <end position="78"/>
    </location>
    <ligand>
        <name>substrate</name>
    </ligand>
</feature>
<dbReference type="GO" id="GO:0015940">
    <property type="term" value="P:pantothenate biosynthetic process"/>
    <property type="evidence" value="ECO:0007669"/>
    <property type="project" value="UniProtKB-UniRule"/>
</dbReference>
<dbReference type="EMBL" id="SJPJ01000001">
    <property type="protein sequence ID" value="TWT81833.1"/>
    <property type="molecule type" value="Genomic_DNA"/>
</dbReference>
<dbReference type="GO" id="GO:0004068">
    <property type="term" value="F:aspartate 1-decarboxylase activity"/>
    <property type="evidence" value="ECO:0007669"/>
    <property type="project" value="UniProtKB-UniRule"/>
</dbReference>